<accession>S3NCS5</accession>
<evidence type="ECO:0000313" key="2">
    <source>
        <dbReference type="Proteomes" id="UP000014568"/>
    </source>
</evidence>
<dbReference type="STRING" id="632955.GCA_000829675_03350"/>
<dbReference type="EMBL" id="ATGI01000030">
    <property type="protein sequence ID" value="EPF72124.1"/>
    <property type="molecule type" value="Genomic_DNA"/>
</dbReference>
<reference evidence="1 2" key="1">
    <citation type="submission" date="2013-06" db="EMBL/GenBank/DDBJ databases">
        <title>The Genome Sequence of Acinetobacter rudis CIP 110305.</title>
        <authorList>
            <consortium name="The Broad Institute Genome Sequencing Platform"/>
            <consortium name="The Broad Institute Genome Sequencing Center for Infectious Disease"/>
            <person name="Cerqueira G."/>
            <person name="Feldgarden M."/>
            <person name="Courvalin P."/>
            <person name="Perichon B."/>
            <person name="Grillot-Courvalin C."/>
            <person name="Clermont D."/>
            <person name="Rocha E."/>
            <person name="Yoon E.-J."/>
            <person name="Nemec A."/>
            <person name="Young S.K."/>
            <person name="Zeng Q."/>
            <person name="Gargeya S."/>
            <person name="Fitzgerald M."/>
            <person name="Abouelleil A."/>
            <person name="Alvarado L."/>
            <person name="Berlin A.M."/>
            <person name="Chapman S.B."/>
            <person name="Dewar J."/>
            <person name="Goldberg J."/>
            <person name="Griggs A."/>
            <person name="Gujja S."/>
            <person name="Hansen M."/>
            <person name="Howarth C."/>
            <person name="Imamovic A."/>
            <person name="Larimer J."/>
            <person name="McCowan C."/>
            <person name="Murphy C."/>
            <person name="Pearson M."/>
            <person name="Priest M."/>
            <person name="Roberts A."/>
            <person name="Saif S."/>
            <person name="Shea T."/>
            <person name="Sykes S."/>
            <person name="Wortman J."/>
            <person name="Nusbaum C."/>
            <person name="Birren B."/>
        </authorList>
    </citation>
    <scope>NUCLEOTIDE SEQUENCE [LARGE SCALE GENOMIC DNA]</scope>
    <source>
        <strain evidence="1 2">CIP 110305</strain>
    </source>
</reference>
<dbReference type="HOGENOM" id="CLU_2646180_0_0_6"/>
<keyword evidence="2" id="KW-1185">Reference proteome</keyword>
<protein>
    <submittedName>
        <fullName evidence="1">Uncharacterized protein</fullName>
    </submittedName>
</protein>
<gene>
    <name evidence="1" type="ORF">F945_02174</name>
</gene>
<dbReference type="AlphaFoldDB" id="S3NCS5"/>
<comment type="caution">
    <text evidence="1">The sequence shown here is derived from an EMBL/GenBank/DDBJ whole genome shotgun (WGS) entry which is preliminary data.</text>
</comment>
<evidence type="ECO:0000313" key="1">
    <source>
        <dbReference type="EMBL" id="EPF72124.1"/>
    </source>
</evidence>
<sequence>MTNIKSRPLVVKRFGNKLALHDEQTGDLLSGQTLVVLESDSGLPPKVTVTFDAWGPHGIRFEDEPRQEQ</sequence>
<dbReference type="PATRIC" id="fig|421052.3.peg.2122"/>
<name>S3NCS5_9GAMM</name>
<proteinExistence type="predicted"/>
<organism evidence="1 2">
    <name type="scientific">Acinetobacter rudis CIP 110305</name>
    <dbReference type="NCBI Taxonomy" id="421052"/>
    <lineage>
        <taxon>Bacteria</taxon>
        <taxon>Pseudomonadati</taxon>
        <taxon>Pseudomonadota</taxon>
        <taxon>Gammaproteobacteria</taxon>
        <taxon>Moraxellales</taxon>
        <taxon>Moraxellaceae</taxon>
        <taxon>Acinetobacter</taxon>
    </lineage>
</organism>
<dbReference type="OrthoDB" id="6700677at2"/>
<dbReference type="Proteomes" id="UP000014568">
    <property type="component" value="Unassembled WGS sequence"/>
</dbReference>
<dbReference type="RefSeq" id="WP_016656580.1">
    <property type="nucleotide sequence ID" value="NZ_KE340353.1"/>
</dbReference>